<gene>
    <name evidence="1" type="ORF">OHC33_001448</name>
</gene>
<dbReference type="Proteomes" id="UP001316803">
    <property type="component" value="Unassembled WGS sequence"/>
</dbReference>
<dbReference type="InterPro" id="IPR011009">
    <property type="entry name" value="Kinase-like_dom_sf"/>
</dbReference>
<protein>
    <submittedName>
        <fullName evidence="1">Uncharacterized protein</fullName>
    </submittedName>
</protein>
<name>A0AAN8I896_9EURO</name>
<sequence length="272" mass="31883">MNPSQKNDTSECPDHDDQALEFWEARRADAQKNKTWVSMLYSERDLKFEVGGAETTWRIVSTIVDRWDERNEWPYTARGVLECTRIDEGCEEENAILKVYIQIPAREEEYGEADPDPDPPIYVQPEIKALKMMSPMGKEAPGPSLLAARCSQQSEDMWVPRGFLCMLLMEKLPGITLKWKDYWSWSEIEQNEVCDAFAVTYRKLQQLKIRHWDPALRNILWDKKNQKCYIVDYEGATFPHEMSNRVDSFHFQAWDLKRVIVGRYDDGEPIYG</sequence>
<dbReference type="AlphaFoldDB" id="A0AAN8I896"/>
<reference evidence="1 2" key="1">
    <citation type="submission" date="2022-12" db="EMBL/GenBank/DDBJ databases">
        <title>Genomic features and morphological characterization of a novel Knufia sp. strain isolated from spacecraft assembly facility.</title>
        <authorList>
            <person name="Teixeira M."/>
            <person name="Chander A.M."/>
            <person name="Stajich J.E."/>
            <person name="Venkateswaran K."/>
        </authorList>
    </citation>
    <scope>NUCLEOTIDE SEQUENCE [LARGE SCALE GENOMIC DNA]</scope>
    <source>
        <strain evidence="1 2">FJI-L2-BK-P2</strain>
    </source>
</reference>
<dbReference type="EMBL" id="JAKLMC020000003">
    <property type="protein sequence ID" value="KAK5957079.1"/>
    <property type="molecule type" value="Genomic_DNA"/>
</dbReference>
<keyword evidence="2" id="KW-1185">Reference proteome</keyword>
<dbReference type="Gene3D" id="1.10.510.10">
    <property type="entry name" value="Transferase(Phosphotransferase) domain 1"/>
    <property type="match status" value="1"/>
</dbReference>
<evidence type="ECO:0000313" key="1">
    <source>
        <dbReference type="EMBL" id="KAK5957079.1"/>
    </source>
</evidence>
<organism evidence="1 2">
    <name type="scientific">Knufia fluminis</name>
    <dbReference type="NCBI Taxonomy" id="191047"/>
    <lineage>
        <taxon>Eukaryota</taxon>
        <taxon>Fungi</taxon>
        <taxon>Dikarya</taxon>
        <taxon>Ascomycota</taxon>
        <taxon>Pezizomycotina</taxon>
        <taxon>Eurotiomycetes</taxon>
        <taxon>Chaetothyriomycetidae</taxon>
        <taxon>Chaetothyriales</taxon>
        <taxon>Trichomeriaceae</taxon>
        <taxon>Knufia</taxon>
    </lineage>
</organism>
<dbReference type="SUPFAM" id="SSF56112">
    <property type="entry name" value="Protein kinase-like (PK-like)"/>
    <property type="match status" value="1"/>
</dbReference>
<accession>A0AAN8I896</accession>
<proteinExistence type="predicted"/>
<evidence type="ECO:0000313" key="2">
    <source>
        <dbReference type="Proteomes" id="UP001316803"/>
    </source>
</evidence>
<comment type="caution">
    <text evidence="1">The sequence shown here is derived from an EMBL/GenBank/DDBJ whole genome shotgun (WGS) entry which is preliminary data.</text>
</comment>